<sequence>MKKKTITILGAGTFGTAIAIHLSRNQHKVMLWSQNSNHIKSIYKEQRNMKYLSEIHLSNLIIPTNNFEKCLKKSDEIIIAIPANGFTSVINKFTKPPKRISWVTKGIDPINNKLFSEIIFSKWGKQFPIGIIAGPSFAKEFANSLPTSMMIASNNVQYQKILKKLLHHNNLHIYNSKDIIGIQLCGAIKNILAIMCGIIDELKYGKNARAILITKGLSEMIKLGIKMGAKKKTFIGLAGIGDLILTCTSNQSRNYKFGTYIGKNKNINKAKSLISNVIEGINNAAQIYKISKKYKVNLPICKQINLLLNNKITIKKAIYNIFN</sequence>
<gene>
    <name evidence="7" type="primary">gpsA</name>
    <name evidence="12" type="ORF">RQL38_02390</name>
</gene>
<reference evidence="12" key="1">
    <citation type="submission" date="2023-09" db="EMBL/GenBank/DDBJ databases">
        <title>Genomes of two closely related lineages of the louse Polyplax serrata with different host specificities.</title>
        <authorList>
            <person name="Martinu J."/>
            <person name="Tarabai H."/>
            <person name="Stefka J."/>
            <person name="Hypsa V."/>
        </authorList>
    </citation>
    <scope>NUCLEOTIDE SEQUENCE [LARGE SCALE GENOMIC DNA]</scope>
    <source>
        <strain evidence="12">HR10_N</strain>
    </source>
</reference>
<organism evidence="12 13">
    <name type="scientific">Candidatus Legionella polyplacis</name>
    <dbReference type="NCBI Taxonomy" id="2005262"/>
    <lineage>
        <taxon>Bacteria</taxon>
        <taxon>Pseudomonadati</taxon>
        <taxon>Pseudomonadota</taxon>
        <taxon>Gammaproteobacteria</taxon>
        <taxon>Legionellales</taxon>
        <taxon>Legionellaceae</taxon>
        <taxon>Legionella</taxon>
    </lineage>
</organism>
<feature type="binding site" evidence="7">
    <location>
        <position position="51"/>
    </location>
    <ligand>
        <name>NADPH</name>
        <dbReference type="ChEBI" id="CHEBI:57783"/>
    </ligand>
</feature>
<comment type="subcellular location">
    <subcellularLocation>
        <location evidence="7">Cytoplasm</location>
    </subcellularLocation>
</comment>
<feature type="binding site" evidence="7">
    <location>
        <position position="254"/>
    </location>
    <ligand>
        <name>sn-glycerol 3-phosphate</name>
        <dbReference type="ChEBI" id="CHEBI:57597"/>
    </ligand>
</feature>
<keyword evidence="7" id="KW-0521">NADP</keyword>
<evidence type="ECO:0000256" key="7">
    <source>
        <dbReference type="HAMAP-Rule" id="MF_00394"/>
    </source>
</evidence>
<feature type="domain" description="Glycerol-3-phosphate dehydrogenase NAD-dependent N-terminal" evidence="10">
    <location>
        <begin position="6"/>
        <end position="157"/>
    </location>
</feature>
<dbReference type="SUPFAM" id="SSF48179">
    <property type="entry name" value="6-phosphogluconate dehydrogenase C-terminal domain-like"/>
    <property type="match status" value="1"/>
</dbReference>
<keyword evidence="13" id="KW-1185">Reference proteome</keyword>
<feature type="binding site" evidence="7">
    <location>
        <position position="134"/>
    </location>
    <ligand>
        <name>sn-glycerol 3-phosphate</name>
        <dbReference type="ChEBI" id="CHEBI:57597"/>
    </ligand>
</feature>
<comment type="caution">
    <text evidence="7">Lacks conserved residue(s) required for the propagation of feature annotation.</text>
</comment>
<dbReference type="InterPro" id="IPR006168">
    <property type="entry name" value="G3P_DH_NAD-dep"/>
</dbReference>
<feature type="binding site" evidence="7">
    <location>
        <position position="105"/>
    </location>
    <ligand>
        <name>NADPH</name>
        <dbReference type="ChEBI" id="CHEBI:57783"/>
    </ligand>
</feature>
<dbReference type="Pfam" id="PF07479">
    <property type="entry name" value="NAD_Gly3P_dh_C"/>
    <property type="match status" value="1"/>
</dbReference>
<keyword evidence="2 7" id="KW-0444">Lipid biosynthesis</keyword>
<keyword evidence="7 8" id="KW-0520">NAD</keyword>
<evidence type="ECO:0000256" key="4">
    <source>
        <dbReference type="ARBA" id="ARBA00023098"/>
    </source>
</evidence>
<keyword evidence="7" id="KW-0547">Nucleotide-binding</keyword>
<feature type="binding site" evidence="7">
    <location>
        <position position="252"/>
    </location>
    <ligand>
        <name>sn-glycerol 3-phosphate</name>
        <dbReference type="ChEBI" id="CHEBI:57597"/>
    </ligand>
</feature>
<dbReference type="InterPro" id="IPR011128">
    <property type="entry name" value="G3P_DH_NAD-dep_N"/>
</dbReference>
<dbReference type="NCBIfam" id="NF000940">
    <property type="entry name" value="PRK00094.1-2"/>
    <property type="match status" value="1"/>
</dbReference>
<accession>A0ABZ2H1B7</accession>
<dbReference type="Gene3D" id="1.10.1040.10">
    <property type="entry name" value="N-(1-d-carboxylethyl)-l-norvaline Dehydrogenase, domain 2"/>
    <property type="match status" value="1"/>
</dbReference>
<dbReference type="Gene3D" id="3.40.50.720">
    <property type="entry name" value="NAD(P)-binding Rossmann-like Domain"/>
    <property type="match status" value="1"/>
</dbReference>
<dbReference type="InterPro" id="IPR036291">
    <property type="entry name" value="NAD(P)-bd_dom_sf"/>
</dbReference>
<evidence type="ECO:0000259" key="11">
    <source>
        <dbReference type="Pfam" id="PF07479"/>
    </source>
</evidence>
<evidence type="ECO:0000256" key="1">
    <source>
        <dbReference type="ARBA" id="ARBA00011009"/>
    </source>
</evidence>
<evidence type="ECO:0000256" key="3">
    <source>
        <dbReference type="ARBA" id="ARBA00023002"/>
    </source>
</evidence>
<dbReference type="PANTHER" id="PTHR11728:SF1">
    <property type="entry name" value="GLYCEROL-3-PHOSPHATE DEHYDROGENASE [NAD(+)] 2, CHLOROPLASTIC"/>
    <property type="match status" value="1"/>
</dbReference>
<feature type="binding site" evidence="7">
    <location>
        <position position="105"/>
    </location>
    <ligand>
        <name>sn-glycerol 3-phosphate</name>
        <dbReference type="ChEBI" id="CHEBI:57597"/>
    </ligand>
</feature>
<feature type="binding site" evidence="7">
    <location>
        <position position="242"/>
    </location>
    <ligand>
        <name>sn-glycerol 3-phosphate</name>
        <dbReference type="ChEBI" id="CHEBI:57597"/>
    </ligand>
</feature>
<dbReference type="InterPro" id="IPR006109">
    <property type="entry name" value="G3P_DH_NAD-dep_C"/>
</dbReference>
<evidence type="ECO:0000259" key="10">
    <source>
        <dbReference type="Pfam" id="PF01210"/>
    </source>
</evidence>
<dbReference type="GO" id="GO:0047952">
    <property type="term" value="F:glycerol-3-phosphate dehydrogenase [NAD(P)+] activity"/>
    <property type="evidence" value="ECO:0007669"/>
    <property type="project" value="UniProtKB-EC"/>
</dbReference>
<feature type="active site" description="Proton acceptor" evidence="7">
    <location>
        <position position="189"/>
    </location>
</feature>
<feature type="binding site" evidence="7">
    <location>
        <position position="138"/>
    </location>
    <ligand>
        <name>NADPH</name>
        <dbReference type="ChEBI" id="CHEBI:57783"/>
    </ligand>
</feature>
<dbReference type="RefSeq" id="WP_338521494.1">
    <property type="nucleotide sequence ID" value="NZ_CP135136.1"/>
</dbReference>
<dbReference type="SUPFAM" id="SSF51735">
    <property type="entry name" value="NAD(P)-binding Rossmann-fold domains"/>
    <property type="match status" value="1"/>
</dbReference>
<dbReference type="InterPro" id="IPR013328">
    <property type="entry name" value="6PGD_dom2"/>
</dbReference>
<dbReference type="EMBL" id="CP135136">
    <property type="protein sequence ID" value="WWR11979.1"/>
    <property type="molecule type" value="Genomic_DNA"/>
</dbReference>
<evidence type="ECO:0000313" key="13">
    <source>
        <dbReference type="Proteomes" id="UP001360424"/>
    </source>
</evidence>
<dbReference type="InterPro" id="IPR008927">
    <property type="entry name" value="6-PGluconate_DH-like_C_sf"/>
</dbReference>
<evidence type="ECO:0000256" key="5">
    <source>
        <dbReference type="ARBA" id="ARBA00023209"/>
    </source>
</evidence>
<keyword evidence="3 7" id="KW-0560">Oxidoreductase</keyword>
<feature type="binding site" evidence="7">
    <location>
        <position position="136"/>
    </location>
    <ligand>
        <name>sn-glycerol 3-phosphate</name>
        <dbReference type="ChEBI" id="CHEBI:57597"/>
    </ligand>
</feature>
<comment type="similarity">
    <text evidence="1 7 8">Belongs to the NAD-dependent glycerol-3-phosphate dehydrogenase family.</text>
</comment>
<dbReference type="EC" id="1.1.1.94" evidence="7"/>
<protein>
    <recommendedName>
        <fullName evidence="7">Glycerol-3-phosphate dehydrogenase [NAD(P)+]</fullName>
        <ecNumber evidence="7">1.1.1.94</ecNumber>
    </recommendedName>
    <alternativeName>
        <fullName evidence="7">NAD(P)(+)-dependent glycerol-3-phosphate dehydrogenase</fullName>
    </alternativeName>
    <alternativeName>
        <fullName evidence="7">NAD(P)H-dependent dihydroxyacetone-phosphate reductase</fullName>
    </alternativeName>
</protein>
<keyword evidence="4 7" id="KW-0443">Lipid metabolism</keyword>
<evidence type="ECO:0000256" key="2">
    <source>
        <dbReference type="ARBA" id="ARBA00022516"/>
    </source>
</evidence>
<dbReference type="NCBIfam" id="NF000942">
    <property type="entry name" value="PRK00094.1-4"/>
    <property type="match status" value="1"/>
</dbReference>
<evidence type="ECO:0000256" key="8">
    <source>
        <dbReference type="RuleBase" id="RU000437"/>
    </source>
</evidence>
<feature type="binding site" evidence="7">
    <location>
        <position position="13"/>
    </location>
    <ligand>
        <name>NADPH</name>
        <dbReference type="ChEBI" id="CHEBI:57783"/>
    </ligand>
</feature>
<comment type="catalytic activity">
    <reaction evidence="7 9">
        <text>sn-glycerol 3-phosphate + NADP(+) = dihydroxyacetone phosphate + NADPH + H(+)</text>
        <dbReference type="Rhea" id="RHEA:11096"/>
        <dbReference type="ChEBI" id="CHEBI:15378"/>
        <dbReference type="ChEBI" id="CHEBI:57597"/>
        <dbReference type="ChEBI" id="CHEBI:57642"/>
        <dbReference type="ChEBI" id="CHEBI:57783"/>
        <dbReference type="ChEBI" id="CHEBI:58349"/>
        <dbReference type="EC" id="1.1.1.94"/>
    </reaction>
</comment>
<feature type="binding site" evidence="7">
    <location>
        <position position="279"/>
    </location>
    <ligand>
        <name>NADPH</name>
        <dbReference type="ChEBI" id="CHEBI:57783"/>
    </ligand>
</feature>
<dbReference type="PANTHER" id="PTHR11728">
    <property type="entry name" value="GLYCEROL-3-PHOSPHATE DEHYDROGENASE"/>
    <property type="match status" value="1"/>
</dbReference>
<comment type="pathway">
    <text evidence="7">Membrane lipid metabolism; glycerophospholipid metabolism.</text>
</comment>
<evidence type="ECO:0000256" key="6">
    <source>
        <dbReference type="ARBA" id="ARBA00023264"/>
    </source>
</evidence>
<evidence type="ECO:0000256" key="9">
    <source>
        <dbReference type="RuleBase" id="RU000439"/>
    </source>
</evidence>
<feature type="binding site" evidence="7">
    <location>
        <position position="189"/>
    </location>
    <ligand>
        <name>sn-glycerol 3-phosphate</name>
        <dbReference type="ChEBI" id="CHEBI:57597"/>
    </ligand>
</feature>
<feature type="binding site" evidence="7">
    <location>
        <position position="277"/>
    </location>
    <ligand>
        <name>NADPH</name>
        <dbReference type="ChEBI" id="CHEBI:57783"/>
    </ligand>
</feature>
<comment type="function">
    <text evidence="7">Catalyzes the reduction of the glycolytic intermediate dihydroxyacetone phosphate (DHAP) to sn-glycerol 3-phosphate (G3P), the key precursor for phospholipid synthesis.</text>
</comment>
<feature type="binding site" evidence="7">
    <location>
        <position position="14"/>
    </location>
    <ligand>
        <name>NADPH</name>
        <dbReference type="ChEBI" id="CHEBI:57783"/>
    </ligand>
</feature>
<dbReference type="PIRSF" id="PIRSF000114">
    <property type="entry name" value="Glycerol-3-P_dh"/>
    <property type="match status" value="1"/>
</dbReference>
<feature type="domain" description="Glycerol-3-phosphate dehydrogenase NAD-dependent C-terminal" evidence="11">
    <location>
        <begin position="178"/>
        <end position="318"/>
    </location>
</feature>
<evidence type="ECO:0000313" key="12">
    <source>
        <dbReference type="EMBL" id="WWR11979.1"/>
    </source>
</evidence>
<keyword evidence="6 7" id="KW-1208">Phospholipid metabolism</keyword>
<proteinExistence type="inferred from homology"/>
<keyword evidence="5 7" id="KW-0594">Phospholipid biosynthesis</keyword>
<dbReference type="Pfam" id="PF01210">
    <property type="entry name" value="NAD_Gly3P_dh_N"/>
    <property type="match status" value="1"/>
</dbReference>
<keyword evidence="7" id="KW-0963">Cytoplasm</keyword>
<name>A0ABZ2H1B7_9GAMM</name>
<dbReference type="HAMAP" id="MF_00394">
    <property type="entry name" value="NAD_Glyc3P_dehydrog"/>
    <property type="match status" value="1"/>
</dbReference>
<feature type="binding site" evidence="7">
    <location>
        <position position="253"/>
    </location>
    <ligand>
        <name>NADPH</name>
        <dbReference type="ChEBI" id="CHEBI:57783"/>
    </ligand>
</feature>
<dbReference type="Proteomes" id="UP001360424">
    <property type="component" value="Chromosome"/>
</dbReference>
<comment type="catalytic activity">
    <reaction evidence="7">
        <text>sn-glycerol 3-phosphate + NAD(+) = dihydroxyacetone phosphate + NADH + H(+)</text>
        <dbReference type="Rhea" id="RHEA:11092"/>
        <dbReference type="ChEBI" id="CHEBI:15378"/>
        <dbReference type="ChEBI" id="CHEBI:57540"/>
        <dbReference type="ChEBI" id="CHEBI:57597"/>
        <dbReference type="ChEBI" id="CHEBI:57642"/>
        <dbReference type="ChEBI" id="CHEBI:57945"/>
        <dbReference type="EC" id="1.1.1.94"/>
    </reaction>
</comment>
<feature type="binding site" evidence="7">
    <location>
        <position position="253"/>
    </location>
    <ligand>
        <name>sn-glycerol 3-phosphate</name>
        <dbReference type="ChEBI" id="CHEBI:57597"/>
    </ligand>
</feature>
<dbReference type="PRINTS" id="PR00077">
    <property type="entry name" value="GPDHDRGNASE"/>
</dbReference>